<dbReference type="SUPFAM" id="SSF54637">
    <property type="entry name" value="Thioesterase/thiol ester dehydrase-isomerase"/>
    <property type="match status" value="1"/>
</dbReference>
<feature type="domain" description="MaoC-like" evidence="2">
    <location>
        <begin position="17"/>
        <end position="118"/>
    </location>
</feature>
<organism evidence="3 4">
    <name type="scientific">Cellulomonas septica</name>
    <dbReference type="NCBI Taxonomy" id="285080"/>
    <lineage>
        <taxon>Bacteria</taxon>
        <taxon>Bacillati</taxon>
        <taxon>Actinomycetota</taxon>
        <taxon>Actinomycetes</taxon>
        <taxon>Micrococcales</taxon>
        <taxon>Cellulomonadaceae</taxon>
        <taxon>Cellulomonas</taxon>
    </lineage>
</organism>
<evidence type="ECO:0000313" key="3">
    <source>
        <dbReference type="EMBL" id="NKY40078.1"/>
    </source>
</evidence>
<gene>
    <name evidence="3" type="ORF">HGA02_11210</name>
</gene>
<dbReference type="RefSeq" id="WP_168679078.1">
    <property type="nucleotide sequence ID" value="NZ_JAAXOY010000268.1"/>
</dbReference>
<evidence type="ECO:0000313" key="4">
    <source>
        <dbReference type="Proteomes" id="UP000777774"/>
    </source>
</evidence>
<protein>
    <submittedName>
        <fullName evidence="3">MaoC family dehydratase</fullName>
    </submittedName>
</protein>
<dbReference type="PANTHER" id="PTHR42993">
    <property type="entry name" value="MAOC-LIKE DEHYDRATASE DOMAIN-CONTAINING PROTEIN"/>
    <property type="match status" value="1"/>
</dbReference>
<name>A0ABX1K0J1_9CELL</name>
<dbReference type="EMBL" id="JAAXOY010000268">
    <property type="protein sequence ID" value="NKY40078.1"/>
    <property type="molecule type" value="Genomic_DNA"/>
</dbReference>
<dbReference type="Pfam" id="PF01575">
    <property type="entry name" value="MaoC_dehydratas"/>
    <property type="match status" value="1"/>
</dbReference>
<evidence type="ECO:0000256" key="1">
    <source>
        <dbReference type="ARBA" id="ARBA00005254"/>
    </source>
</evidence>
<dbReference type="InterPro" id="IPR002539">
    <property type="entry name" value="MaoC-like_dom"/>
</dbReference>
<dbReference type="Proteomes" id="UP000777774">
    <property type="component" value="Unassembled WGS sequence"/>
</dbReference>
<dbReference type="InterPro" id="IPR039375">
    <property type="entry name" value="NodN-like"/>
</dbReference>
<accession>A0ABX1K0J1</accession>
<proteinExistence type="inferred from homology"/>
<dbReference type="InterPro" id="IPR029069">
    <property type="entry name" value="HotDog_dom_sf"/>
</dbReference>
<sequence length="151" mass="15778">MTITVDSPADLASVVGTTATGPWRTVDQQRIDLFADATDDHQWIHVDPRRAADGPFGATVAHGFLTLALLPALTEELLDVGGTSAVVNYGLDRVRFLTPVTAGSRVRATTTIGSAEVTPQGVRVGSEVVVEVEGADRPALVAATIALYVPS</sequence>
<dbReference type="CDD" id="cd03450">
    <property type="entry name" value="NodN"/>
    <property type="match status" value="1"/>
</dbReference>
<comment type="caution">
    <text evidence="3">The sequence shown here is derived from an EMBL/GenBank/DDBJ whole genome shotgun (WGS) entry which is preliminary data.</text>
</comment>
<dbReference type="Gene3D" id="3.10.129.10">
    <property type="entry name" value="Hotdog Thioesterase"/>
    <property type="match status" value="1"/>
</dbReference>
<keyword evidence="4" id="KW-1185">Reference proteome</keyword>
<evidence type="ECO:0000259" key="2">
    <source>
        <dbReference type="Pfam" id="PF01575"/>
    </source>
</evidence>
<reference evidence="3 4" key="1">
    <citation type="submission" date="2020-04" db="EMBL/GenBank/DDBJ databases">
        <title>MicrobeNet Type strains.</title>
        <authorList>
            <person name="Nicholson A.C."/>
        </authorList>
    </citation>
    <scope>NUCLEOTIDE SEQUENCE [LARGE SCALE GENOMIC DNA]</scope>
    <source>
        <strain evidence="3 4">ATCC BAA-787</strain>
    </source>
</reference>
<comment type="similarity">
    <text evidence="1">Belongs to the enoyl-CoA hydratase/isomerase family.</text>
</comment>
<dbReference type="PANTHER" id="PTHR42993:SF1">
    <property type="entry name" value="MAOC-LIKE DEHYDRATASE DOMAIN-CONTAINING PROTEIN"/>
    <property type="match status" value="1"/>
</dbReference>